<keyword evidence="1" id="KW-0472">Membrane</keyword>
<feature type="domain" description="DUF305" evidence="2">
    <location>
        <begin position="64"/>
        <end position="210"/>
    </location>
</feature>
<keyword evidence="1" id="KW-0812">Transmembrane</keyword>
<protein>
    <recommendedName>
        <fullName evidence="2">DUF305 domain-containing protein</fullName>
    </recommendedName>
</protein>
<sequence length="210" mass="23583">MKNNNYIYGVVGVLVGIVLVNIFPTLASVGLNSQYPNMMNGYMMSGGRQNNRMGNGQNIMGDIDRHFIEQMIPHHQDAVVMAELALQKAKRAEIKTLAQAIVTAQTKEINEMRIWYKDWYGSDVPDSVTYMGHSMTNHSQGMMMGGRMGDETDMDALKNAKDFDAEFIEEMIPHHQMAVMMAQMVATASTRDEIKKLAENIIQSQTSEIN</sequence>
<keyword evidence="1" id="KW-1133">Transmembrane helix</keyword>
<dbReference type="PANTHER" id="PTHR36933:SF1">
    <property type="entry name" value="SLL0788 PROTEIN"/>
    <property type="match status" value="1"/>
</dbReference>
<dbReference type="Pfam" id="PF03713">
    <property type="entry name" value="DUF305"/>
    <property type="match status" value="1"/>
</dbReference>
<evidence type="ECO:0000313" key="3">
    <source>
        <dbReference type="EMBL" id="OGY24828.1"/>
    </source>
</evidence>
<dbReference type="InterPro" id="IPR005183">
    <property type="entry name" value="DUF305_CopM-like"/>
</dbReference>
<dbReference type="AlphaFoldDB" id="A0A1G1WAU4"/>
<feature type="transmembrane region" description="Helical" evidence="1">
    <location>
        <begin position="6"/>
        <end position="31"/>
    </location>
</feature>
<dbReference type="PANTHER" id="PTHR36933">
    <property type="entry name" value="SLL0788 PROTEIN"/>
    <property type="match status" value="1"/>
</dbReference>
<dbReference type="EMBL" id="MHCO01000001">
    <property type="protein sequence ID" value="OGY24828.1"/>
    <property type="molecule type" value="Genomic_DNA"/>
</dbReference>
<dbReference type="InterPro" id="IPR012347">
    <property type="entry name" value="Ferritin-like"/>
</dbReference>
<evidence type="ECO:0000313" key="4">
    <source>
        <dbReference type="Proteomes" id="UP000178493"/>
    </source>
</evidence>
<comment type="caution">
    <text evidence="3">The sequence shown here is derived from an EMBL/GenBank/DDBJ whole genome shotgun (WGS) entry which is preliminary data.</text>
</comment>
<gene>
    <name evidence="3" type="ORF">A2126_00835</name>
</gene>
<reference evidence="3 4" key="1">
    <citation type="journal article" date="2016" name="Nat. Commun.">
        <title>Thousands of microbial genomes shed light on interconnected biogeochemical processes in an aquifer system.</title>
        <authorList>
            <person name="Anantharaman K."/>
            <person name="Brown C.T."/>
            <person name="Hug L.A."/>
            <person name="Sharon I."/>
            <person name="Castelle C.J."/>
            <person name="Probst A.J."/>
            <person name="Thomas B.C."/>
            <person name="Singh A."/>
            <person name="Wilkins M.J."/>
            <person name="Karaoz U."/>
            <person name="Brodie E.L."/>
            <person name="Williams K.H."/>
            <person name="Hubbard S.S."/>
            <person name="Banfield J.F."/>
        </authorList>
    </citation>
    <scope>NUCLEOTIDE SEQUENCE [LARGE SCALE GENOMIC DNA]</scope>
</reference>
<name>A0A1G1WAU4_9BACT</name>
<feature type="non-terminal residue" evidence="3">
    <location>
        <position position="210"/>
    </location>
</feature>
<dbReference type="Gene3D" id="1.20.1260.10">
    <property type="match status" value="1"/>
</dbReference>
<dbReference type="Proteomes" id="UP000178493">
    <property type="component" value="Unassembled WGS sequence"/>
</dbReference>
<organism evidence="3 4">
    <name type="scientific">Candidatus Woykebacteria bacterium GWB1_45_5</name>
    <dbReference type="NCBI Taxonomy" id="1802592"/>
    <lineage>
        <taxon>Bacteria</taxon>
        <taxon>Candidatus Woykeibacteriota</taxon>
    </lineage>
</organism>
<accession>A0A1G1WAU4</accession>
<proteinExistence type="predicted"/>
<evidence type="ECO:0000259" key="2">
    <source>
        <dbReference type="Pfam" id="PF03713"/>
    </source>
</evidence>
<evidence type="ECO:0000256" key="1">
    <source>
        <dbReference type="SAM" id="Phobius"/>
    </source>
</evidence>